<accession>A0A3G5ABB4</accession>
<protein>
    <submittedName>
        <fullName evidence="2">Uncharacterized protein</fullName>
    </submittedName>
</protein>
<name>A0A3G5ABB4_9VIRU</name>
<sequence length="317" mass="36980">MIYSCKFCDYETTVKRDMNKHNETDKHKKTIINTPYSKLMALNVKCVNDTLVIDKTKQLEEAQNEVTRLKGICEQLSFEKNEHKKLTDKQIQELREEIKRLYTEKVIMLTKLYEEKVVEVNELKQGNNYIKETAYNYARKNFKTTGPPLKNFEESNLLGEDDEAIAISAMYCYKENLFIAYIGDILIKVYKKDDPKTQSLWSSDVNRTVYIYRTTVNGKIDWMKDDKGIEIIACIIIPALEYVKIALNKYLQEQMKKMTIDNPVESLRKQQMCMEIMNNIGNNVYTTQILKYIAPSFKLNVENFNAKHIVETGGCSS</sequence>
<keyword evidence="1" id="KW-0175">Coiled coil</keyword>
<reference evidence="2" key="1">
    <citation type="submission" date="2018-10" db="EMBL/GenBank/DDBJ databases">
        <title>Hidden diversity of soil giant viruses.</title>
        <authorList>
            <person name="Schulz F."/>
            <person name="Alteio L."/>
            <person name="Goudeau D."/>
            <person name="Ryan E.M."/>
            <person name="Malmstrom R.R."/>
            <person name="Blanchard J."/>
            <person name="Woyke T."/>
        </authorList>
    </citation>
    <scope>NUCLEOTIDE SEQUENCE</scope>
    <source>
        <strain evidence="2">HYV1</strain>
    </source>
</reference>
<proteinExistence type="predicted"/>
<organism evidence="2">
    <name type="scientific">Hyperionvirus sp</name>
    <dbReference type="NCBI Taxonomy" id="2487770"/>
    <lineage>
        <taxon>Viruses</taxon>
        <taxon>Varidnaviria</taxon>
        <taxon>Bamfordvirae</taxon>
        <taxon>Nucleocytoviricota</taxon>
        <taxon>Megaviricetes</taxon>
        <taxon>Imitervirales</taxon>
        <taxon>Mimiviridae</taxon>
        <taxon>Klosneuvirinae</taxon>
    </lineage>
</organism>
<evidence type="ECO:0000313" key="2">
    <source>
        <dbReference type="EMBL" id="AYV84477.1"/>
    </source>
</evidence>
<dbReference type="EMBL" id="MK072408">
    <property type="protein sequence ID" value="AYV84477.1"/>
    <property type="molecule type" value="Genomic_DNA"/>
</dbReference>
<evidence type="ECO:0000256" key="1">
    <source>
        <dbReference type="SAM" id="Coils"/>
    </source>
</evidence>
<gene>
    <name evidence="2" type="ORF">Hyperionvirus26_32</name>
</gene>
<feature type="coiled-coil region" evidence="1">
    <location>
        <begin position="52"/>
        <end position="111"/>
    </location>
</feature>